<accession>A0A381EEI0</accession>
<sequence length="142" mass="16952">MPTSRLLRRDDLTLQTLYEHNYCLFRLILPEPPPDNDWYALHASGRPAAYLRCLSHSPYTSDWQLGHYYPHKIRRRFAPDYCIRVYHDARLAEARLEPNLPLRELRAAKFVHNRALAEWLDYCRRHQYRLHDTALTAPLNIA</sequence>
<dbReference type="Proteomes" id="UP000254572">
    <property type="component" value="Unassembled WGS sequence"/>
</dbReference>
<evidence type="ECO:0000313" key="2">
    <source>
        <dbReference type="Proteomes" id="UP000254572"/>
    </source>
</evidence>
<dbReference type="Pfam" id="PF06853">
    <property type="entry name" value="DUF1249"/>
    <property type="match status" value="1"/>
</dbReference>
<proteinExistence type="predicted"/>
<reference evidence="1 2" key="1">
    <citation type="submission" date="2018-06" db="EMBL/GenBank/DDBJ databases">
        <authorList>
            <consortium name="Pathogen Informatics"/>
            <person name="Doyle S."/>
        </authorList>
    </citation>
    <scope>NUCLEOTIDE SEQUENCE [LARGE SCALE GENOMIC DNA]</scope>
    <source>
        <strain evidence="1 2">NCTC13294</strain>
    </source>
</reference>
<dbReference type="OrthoDB" id="9793663at2"/>
<keyword evidence="2" id="KW-1185">Reference proteome</keyword>
<dbReference type="EMBL" id="UFUW01000001">
    <property type="protein sequence ID" value="SUX25309.1"/>
    <property type="molecule type" value="Genomic_DNA"/>
</dbReference>
<gene>
    <name evidence="1" type="ORF">NCTC13294_02356</name>
</gene>
<name>A0A381EEI0_9GAMM</name>
<dbReference type="AlphaFoldDB" id="A0A381EEI0"/>
<dbReference type="InterPro" id="IPR009659">
    <property type="entry name" value="DUF1249"/>
</dbReference>
<organism evidence="1 2">
    <name type="scientific">Cardiobacterium valvarum</name>
    <dbReference type="NCBI Taxonomy" id="194702"/>
    <lineage>
        <taxon>Bacteria</taxon>
        <taxon>Pseudomonadati</taxon>
        <taxon>Pseudomonadota</taxon>
        <taxon>Gammaproteobacteria</taxon>
        <taxon>Cardiobacteriales</taxon>
        <taxon>Cardiobacteriaceae</taxon>
        <taxon>Cardiobacterium</taxon>
    </lineage>
</organism>
<evidence type="ECO:0000313" key="1">
    <source>
        <dbReference type="EMBL" id="SUX25309.1"/>
    </source>
</evidence>
<dbReference type="RefSeq" id="WP_115612456.1">
    <property type="nucleotide sequence ID" value="NZ_JBHLZC010000001.1"/>
</dbReference>
<protein>
    <submittedName>
        <fullName evidence="1">Uncharacterized protein conserved in bacteria</fullName>
    </submittedName>
</protein>